<evidence type="ECO:0000313" key="2">
    <source>
        <dbReference type="Proteomes" id="UP000823775"/>
    </source>
</evidence>
<evidence type="ECO:0000313" key="1">
    <source>
        <dbReference type="EMBL" id="MCD9645396.1"/>
    </source>
</evidence>
<protein>
    <submittedName>
        <fullName evidence="1">Uncharacterized protein</fullName>
    </submittedName>
</protein>
<dbReference type="EMBL" id="JACEIK010004417">
    <property type="protein sequence ID" value="MCD9645396.1"/>
    <property type="molecule type" value="Genomic_DNA"/>
</dbReference>
<accession>A0ABS8VF41</accession>
<feature type="non-terminal residue" evidence="1">
    <location>
        <position position="1"/>
    </location>
</feature>
<reference evidence="1 2" key="1">
    <citation type="journal article" date="2021" name="BMC Genomics">
        <title>Datura genome reveals duplications of psychoactive alkaloid biosynthetic genes and high mutation rate following tissue culture.</title>
        <authorList>
            <person name="Rajewski A."/>
            <person name="Carter-House D."/>
            <person name="Stajich J."/>
            <person name="Litt A."/>
        </authorList>
    </citation>
    <scope>NUCLEOTIDE SEQUENCE [LARGE SCALE GENOMIC DNA]</scope>
    <source>
        <strain evidence="1">AR-01</strain>
    </source>
</reference>
<name>A0ABS8VF41_DATST</name>
<keyword evidence="2" id="KW-1185">Reference proteome</keyword>
<comment type="caution">
    <text evidence="1">The sequence shown here is derived from an EMBL/GenBank/DDBJ whole genome shotgun (WGS) entry which is preliminary data.</text>
</comment>
<dbReference type="Proteomes" id="UP000823775">
    <property type="component" value="Unassembled WGS sequence"/>
</dbReference>
<proteinExistence type="predicted"/>
<organism evidence="1 2">
    <name type="scientific">Datura stramonium</name>
    <name type="common">Jimsonweed</name>
    <name type="synonym">Common thornapple</name>
    <dbReference type="NCBI Taxonomy" id="4076"/>
    <lineage>
        <taxon>Eukaryota</taxon>
        <taxon>Viridiplantae</taxon>
        <taxon>Streptophyta</taxon>
        <taxon>Embryophyta</taxon>
        <taxon>Tracheophyta</taxon>
        <taxon>Spermatophyta</taxon>
        <taxon>Magnoliopsida</taxon>
        <taxon>eudicotyledons</taxon>
        <taxon>Gunneridae</taxon>
        <taxon>Pentapetalae</taxon>
        <taxon>asterids</taxon>
        <taxon>lamiids</taxon>
        <taxon>Solanales</taxon>
        <taxon>Solanaceae</taxon>
        <taxon>Solanoideae</taxon>
        <taxon>Datureae</taxon>
        <taxon>Datura</taxon>
    </lineage>
</organism>
<gene>
    <name evidence="1" type="ORF">HAX54_034273</name>
</gene>
<sequence length="58" mass="6733">IKRILMEEWGKSTVRCMVPRISLDWVVGSVVVLKISVACSLYRYMGRPEPSEIMDTRF</sequence>